<dbReference type="RefSeq" id="WP_139065511.1">
    <property type="nucleotide sequence ID" value="NZ_CP040812.1"/>
</dbReference>
<name>A0A5B7X0A0_9FLAO</name>
<protein>
    <submittedName>
        <fullName evidence="1">Uncharacterized protein</fullName>
    </submittedName>
</protein>
<reference evidence="1 2" key="1">
    <citation type="submission" date="2019-06" db="EMBL/GenBank/DDBJ databases">
        <title>Complete genome sequence of Antarcticibacterium flavum KCTC 52984T from an Antarctic marine sediment.</title>
        <authorList>
            <person name="Lee Y.M."/>
            <person name="Shin S.C."/>
        </authorList>
    </citation>
    <scope>NUCLEOTIDE SEQUENCE [LARGE SCALE GENOMIC DNA]</scope>
    <source>
        <strain evidence="1 2">KCTC 52984</strain>
    </source>
</reference>
<dbReference type="KEGG" id="afla:FHG64_05640"/>
<keyword evidence="2" id="KW-1185">Reference proteome</keyword>
<accession>A0A5B7X0A0</accession>
<organism evidence="1 2">
    <name type="scientific">Antarcticibacterium flavum</name>
    <dbReference type="NCBI Taxonomy" id="2058175"/>
    <lineage>
        <taxon>Bacteria</taxon>
        <taxon>Pseudomonadati</taxon>
        <taxon>Bacteroidota</taxon>
        <taxon>Flavobacteriia</taxon>
        <taxon>Flavobacteriales</taxon>
        <taxon>Flavobacteriaceae</taxon>
        <taxon>Antarcticibacterium</taxon>
    </lineage>
</organism>
<dbReference type="AlphaFoldDB" id="A0A5B7X0A0"/>
<gene>
    <name evidence="1" type="ORF">FHG64_05640</name>
</gene>
<evidence type="ECO:0000313" key="1">
    <source>
        <dbReference type="EMBL" id="QCY68926.1"/>
    </source>
</evidence>
<sequence length="65" mass="7295">MKQEGKVLSYELGVRSYGIKKHQIPGTKFQMSSQDPTSKFDVIVLIEGESGVWNLKPGLVSEKRD</sequence>
<dbReference type="EMBL" id="CP040812">
    <property type="protein sequence ID" value="QCY68926.1"/>
    <property type="molecule type" value="Genomic_DNA"/>
</dbReference>
<dbReference type="Proteomes" id="UP000309016">
    <property type="component" value="Chromosome"/>
</dbReference>
<evidence type="ECO:0000313" key="2">
    <source>
        <dbReference type="Proteomes" id="UP000309016"/>
    </source>
</evidence>
<proteinExistence type="predicted"/>